<evidence type="ECO:0000313" key="2">
    <source>
        <dbReference type="EMBL" id="VEL10071.1"/>
    </source>
</evidence>
<name>A0A448WEV4_9PLAT</name>
<dbReference type="AlphaFoldDB" id="A0A448WEV4"/>
<dbReference type="Proteomes" id="UP000784294">
    <property type="component" value="Unassembled WGS sequence"/>
</dbReference>
<dbReference type="EMBL" id="CAAALY010007950">
    <property type="protein sequence ID" value="VEL10071.1"/>
    <property type="molecule type" value="Genomic_DNA"/>
</dbReference>
<comment type="caution">
    <text evidence="2">The sequence shown here is derived from an EMBL/GenBank/DDBJ whole genome shotgun (WGS) entry which is preliminary data.</text>
</comment>
<sequence length="240" mass="28923">MSNVARLSQVSDEYTQLKLERNKCVSLLQTAMKVSLDTRERLKLHTNEAEIFVTWVHRQEQAIMRERRLHTTVLVMRDHRRHEVCKLAAVHQEQHWKREQMRQAIQRLNAMYNQTEAEIISMKKACDRNARLRNERAMLLIERNQEVYILQERAKAQEMSERQALIDLRGLDAQYQCFKLYSKQVERYTNLFKDQVPKKHQLESRVKALIHEVRENWHQVYLFDFLGFGMLIFFCTEYPS</sequence>
<keyword evidence="1" id="KW-0175">Coiled coil</keyword>
<dbReference type="OrthoDB" id="10262929at2759"/>
<feature type="coiled-coil region" evidence="1">
    <location>
        <begin position="98"/>
        <end position="125"/>
    </location>
</feature>
<gene>
    <name evidence="2" type="ORF">PXEA_LOCUS3511</name>
</gene>
<reference evidence="2" key="1">
    <citation type="submission" date="2018-11" db="EMBL/GenBank/DDBJ databases">
        <authorList>
            <consortium name="Pathogen Informatics"/>
        </authorList>
    </citation>
    <scope>NUCLEOTIDE SEQUENCE</scope>
</reference>
<proteinExistence type="predicted"/>
<accession>A0A448WEV4</accession>
<protein>
    <submittedName>
        <fullName evidence="2">Uncharacterized protein</fullName>
    </submittedName>
</protein>
<keyword evidence="3" id="KW-1185">Reference proteome</keyword>
<evidence type="ECO:0000313" key="3">
    <source>
        <dbReference type="Proteomes" id="UP000784294"/>
    </source>
</evidence>
<organism evidence="2 3">
    <name type="scientific">Protopolystoma xenopodis</name>
    <dbReference type="NCBI Taxonomy" id="117903"/>
    <lineage>
        <taxon>Eukaryota</taxon>
        <taxon>Metazoa</taxon>
        <taxon>Spiralia</taxon>
        <taxon>Lophotrochozoa</taxon>
        <taxon>Platyhelminthes</taxon>
        <taxon>Monogenea</taxon>
        <taxon>Polyopisthocotylea</taxon>
        <taxon>Polystomatidea</taxon>
        <taxon>Polystomatidae</taxon>
        <taxon>Protopolystoma</taxon>
    </lineage>
</organism>
<evidence type="ECO:0000256" key="1">
    <source>
        <dbReference type="SAM" id="Coils"/>
    </source>
</evidence>